<reference evidence="4" key="1">
    <citation type="journal article" date="2019" name="Int. J. Syst. Evol. Microbiol.">
        <title>The Global Catalogue of Microorganisms (GCM) 10K type strain sequencing project: providing services to taxonomists for standard genome sequencing and annotation.</title>
        <authorList>
            <consortium name="The Broad Institute Genomics Platform"/>
            <consortium name="The Broad Institute Genome Sequencing Center for Infectious Disease"/>
            <person name="Wu L."/>
            <person name="Ma J."/>
        </authorList>
    </citation>
    <scope>NUCLEOTIDE SEQUENCE [LARGE SCALE GENOMIC DNA]</scope>
    <source>
        <strain evidence="4">KCTC 52039</strain>
    </source>
</reference>
<comment type="caution">
    <text evidence="3">The sequence shown here is derived from an EMBL/GenBank/DDBJ whole genome shotgun (WGS) entry which is preliminary data.</text>
</comment>
<evidence type="ECO:0000256" key="2">
    <source>
        <dbReference type="SAM" id="MobiDB-lite"/>
    </source>
</evidence>
<evidence type="ECO:0000313" key="3">
    <source>
        <dbReference type="EMBL" id="MFC3182255.1"/>
    </source>
</evidence>
<organism evidence="3 4">
    <name type="scientific">Cypionkella sinensis</name>
    <dbReference type="NCBI Taxonomy" id="1756043"/>
    <lineage>
        <taxon>Bacteria</taxon>
        <taxon>Pseudomonadati</taxon>
        <taxon>Pseudomonadota</taxon>
        <taxon>Alphaproteobacteria</taxon>
        <taxon>Rhodobacterales</taxon>
        <taxon>Paracoccaceae</taxon>
        <taxon>Cypionkella</taxon>
    </lineage>
</organism>
<feature type="compositionally biased region" description="Basic and acidic residues" evidence="2">
    <location>
        <begin position="20"/>
        <end position="29"/>
    </location>
</feature>
<gene>
    <name evidence="3" type="ORF">ACFOGH_14725</name>
</gene>
<name>A0ABV7J0J8_9RHOB</name>
<accession>A0ABV7J0J8</accession>
<dbReference type="EMBL" id="JBHRTO010000001">
    <property type="protein sequence ID" value="MFC3182255.1"/>
    <property type="molecule type" value="Genomic_DNA"/>
</dbReference>
<evidence type="ECO:0000313" key="4">
    <source>
        <dbReference type="Proteomes" id="UP001595547"/>
    </source>
</evidence>
<proteinExistence type="predicted"/>
<dbReference type="Proteomes" id="UP001595547">
    <property type="component" value="Unassembled WGS sequence"/>
</dbReference>
<dbReference type="RefSeq" id="WP_380073836.1">
    <property type="nucleotide sequence ID" value="NZ_JBHRTO010000001.1"/>
</dbReference>
<feature type="coiled-coil region" evidence="1">
    <location>
        <begin position="117"/>
        <end position="180"/>
    </location>
</feature>
<feature type="region of interest" description="Disordered" evidence="2">
    <location>
        <begin position="1"/>
        <end position="29"/>
    </location>
</feature>
<keyword evidence="4" id="KW-1185">Reference proteome</keyword>
<evidence type="ECO:0000256" key="1">
    <source>
        <dbReference type="SAM" id="Coils"/>
    </source>
</evidence>
<sequence length="336" mass="33940">MTDTERSELEAPPVLVSEPESPKDPVRKDPVRRAGWFAPVLGGVIAAGIGYGLAQYVPGGWPIQDTSALQAALAAQQAETEGLKAQVAELAARPVAGPDSDLEARVAALADQAAPDLAPLQQQIAALEQRLAAVEATPPAGGAPSAAALAAQKAAADEVLKQAEATAAQIKADAEATAKAAEARAALGRVQAALDSGAAYASALPALGEVPAVLAENAETGLPTIAALQDAFPAASRAALEAALRANMGENWSDRVSNFLRTQTGARSLTPREGSDPDAILSRAEAALTAGDVAAALKEIAALPPEAQAALADWQAMAQKRQEAVAAVAALATAMQ</sequence>
<keyword evidence="1" id="KW-0175">Coiled coil</keyword>
<protein>
    <submittedName>
        <fullName evidence="3">COG4223 family protein</fullName>
    </submittedName>
</protein>